<reference evidence="2" key="1">
    <citation type="submission" date="2020-02" db="EMBL/GenBank/DDBJ databases">
        <authorList>
            <person name="Meier V. D."/>
        </authorList>
    </citation>
    <scope>NUCLEOTIDE SEQUENCE</scope>
    <source>
        <strain evidence="2">AVDCRST_MAG68</strain>
    </source>
</reference>
<accession>A0A6J4MGA2</accession>
<organism evidence="2">
    <name type="scientific">uncultured Gemmatimonadota bacterium</name>
    <dbReference type="NCBI Taxonomy" id="203437"/>
    <lineage>
        <taxon>Bacteria</taxon>
        <taxon>Pseudomonadati</taxon>
        <taxon>Gemmatimonadota</taxon>
        <taxon>environmental samples</taxon>
    </lineage>
</organism>
<name>A0A6J4MGA2_9BACT</name>
<dbReference type="AlphaFoldDB" id="A0A6J4MGA2"/>
<dbReference type="InterPro" id="IPR032710">
    <property type="entry name" value="NTF2-like_dom_sf"/>
</dbReference>
<sequence length="179" mass="19365">MREYLVECSPPRRVPHPRTQTAMTRTFRTPMWALLLALSAGGCATTLPAGSGPGPRSWSADEGQIRAAMQASADAWNRGDLKGHLAIYVDTVTFMTRNGPRPGVAAIEQSFTQTFFQGGQPKQNLRFEQMVVRPLGPGSALGTGRFILSGGGLPDATGWFTLVWVRTADGWRAVHDHSG</sequence>
<dbReference type="Gene3D" id="3.10.450.50">
    <property type="match status" value="1"/>
</dbReference>
<evidence type="ECO:0000313" key="2">
    <source>
        <dbReference type="EMBL" id="CAA9358867.1"/>
    </source>
</evidence>
<protein>
    <recommendedName>
        <fullName evidence="1">DUF4440 domain-containing protein</fullName>
    </recommendedName>
</protein>
<gene>
    <name evidence="2" type="ORF">AVDCRST_MAG68-4236</name>
</gene>
<dbReference type="Pfam" id="PF14534">
    <property type="entry name" value="DUF4440"/>
    <property type="match status" value="1"/>
</dbReference>
<feature type="domain" description="DUF4440" evidence="1">
    <location>
        <begin position="65"/>
        <end position="172"/>
    </location>
</feature>
<evidence type="ECO:0000259" key="1">
    <source>
        <dbReference type="Pfam" id="PF14534"/>
    </source>
</evidence>
<dbReference type="SUPFAM" id="SSF54427">
    <property type="entry name" value="NTF2-like"/>
    <property type="match status" value="1"/>
</dbReference>
<dbReference type="InterPro" id="IPR027843">
    <property type="entry name" value="DUF4440"/>
</dbReference>
<proteinExistence type="predicted"/>
<dbReference type="EMBL" id="CADCTW010000195">
    <property type="protein sequence ID" value="CAA9358867.1"/>
    <property type="molecule type" value="Genomic_DNA"/>
</dbReference>